<name>A0A438HF57_VITVI</name>
<gene>
    <name evidence="1" type="ORF">CK203_040755</name>
</gene>
<accession>A0A438HF57</accession>
<reference evidence="1 2" key="1">
    <citation type="journal article" date="2018" name="PLoS Genet.">
        <title>Population sequencing reveals clonal diversity and ancestral inbreeding in the grapevine cultivar Chardonnay.</title>
        <authorList>
            <person name="Roach M.J."/>
            <person name="Johnson D.L."/>
            <person name="Bohlmann J."/>
            <person name="van Vuuren H.J."/>
            <person name="Jones S.J."/>
            <person name="Pretorius I.S."/>
            <person name="Schmidt S.A."/>
            <person name="Borneman A.R."/>
        </authorList>
    </citation>
    <scope>NUCLEOTIDE SEQUENCE [LARGE SCALE GENOMIC DNA]</scope>
    <source>
        <strain evidence="2">cv. Chardonnay</strain>
        <tissue evidence="1">Leaf</tissue>
    </source>
</reference>
<dbReference type="EMBL" id="QGNW01000232">
    <property type="protein sequence ID" value="RVW83096.1"/>
    <property type="molecule type" value="Genomic_DNA"/>
</dbReference>
<organism evidence="1 2">
    <name type="scientific">Vitis vinifera</name>
    <name type="common">Grape</name>
    <dbReference type="NCBI Taxonomy" id="29760"/>
    <lineage>
        <taxon>Eukaryota</taxon>
        <taxon>Viridiplantae</taxon>
        <taxon>Streptophyta</taxon>
        <taxon>Embryophyta</taxon>
        <taxon>Tracheophyta</taxon>
        <taxon>Spermatophyta</taxon>
        <taxon>Magnoliopsida</taxon>
        <taxon>eudicotyledons</taxon>
        <taxon>Gunneridae</taxon>
        <taxon>Pentapetalae</taxon>
        <taxon>rosids</taxon>
        <taxon>Vitales</taxon>
        <taxon>Vitaceae</taxon>
        <taxon>Viteae</taxon>
        <taxon>Vitis</taxon>
    </lineage>
</organism>
<protein>
    <submittedName>
        <fullName evidence="1">Uncharacterized protein</fullName>
    </submittedName>
</protein>
<dbReference type="AlphaFoldDB" id="A0A438HF57"/>
<proteinExistence type="predicted"/>
<sequence>MIKPPCALNFLADSNQNIVEAVRKGYDWSSTSEYDDEALAWMMLLDGCFFTTISSAAQSI</sequence>
<dbReference type="Proteomes" id="UP000288805">
    <property type="component" value="Unassembled WGS sequence"/>
</dbReference>
<evidence type="ECO:0000313" key="2">
    <source>
        <dbReference type="Proteomes" id="UP000288805"/>
    </source>
</evidence>
<comment type="caution">
    <text evidence="1">The sequence shown here is derived from an EMBL/GenBank/DDBJ whole genome shotgun (WGS) entry which is preliminary data.</text>
</comment>
<evidence type="ECO:0000313" key="1">
    <source>
        <dbReference type="EMBL" id="RVW83096.1"/>
    </source>
</evidence>